<dbReference type="GeneID" id="26796689"/>
<feature type="transmembrane region" description="Helical" evidence="1">
    <location>
        <begin position="119"/>
        <end position="138"/>
    </location>
</feature>
<keyword evidence="1" id="KW-1133">Transmembrane helix</keyword>
<sequence length="154" mass="18078">MWTIVKGLVTNLIPFASQWWKGKQEEAMRELDIKQQESLTRQNIKLERVRSEVTNTSERIKQMANSFKDEFTMIVIFFPFITSMISPYVDLFYALKEKAYQQGMLADASLKAIEALDSFPIWYTLVVILMILYSWGASKEVISKFFDMFSFNKK</sequence>
<evidence type="ECO:0000313" key="2">
    <source>
        <dbReference type="EMBL" id="AKO61095.1"/>
    </source>
</evidence>
<feature type="transmembrane region" description="Helical" evidence="1">
    <location>
        <begin position="71"/>
        <end position="89"/>
    </location>
</feature>
<dbReference type="RefSeq" id="YP_009225628.1">
    <property type="nucleotide sequence ID" value="NC_029094.1"/>
</dbReference>
<dbReference type="EMBL" id="KR534323">
    <property type="protein sequence ID" value="AKO61095.1"/>
    <property type="molecule type" value="Genomic_DNA"/>
</dbReference>
<reference evidence="2 3" key="1">
    <citation type="submission" date="2015-05" db="EMBL/GenBank/DDBJ databases">
        <authorList>
            <person name="Wang D.B."/>
            <person name="Wang M."/>
        </authorList>
    </citation>
    <scope>NUCLEOTIDE SEQUENCE [LARGE SCALE GENOMIC DNA]</scope>
</reference>
<protein>
    <submittedName>
        <fullName evidence="2">Uncharacterized protein</fullName>
    </submittedName>
</protein>
<accession>A0A0H4J2C6</accession>
<dbReference type="OrthoDB" id="9273at10239"/>
<keyword evidence="1" id="KW-0472">Membrane</keyword>
<organism evidence="2 3">
    <name type="scientific">Pseudoalteromonas phage H101</name>
    <dbReference type="NCBI Taxonomy" id="1654919"/>
    <lineage>
        <taxon>Viruses</taxon>
        <taxon>Duplodnaviria</taxon>
        <taxon>Heunggongvirae</taxon>
        <taxon>Uroviricota</taxon>
        <taxon>Caudoviricetes</taxon>
        <taxon>Shandongvirus</taxon>
        <taxon>Shandongvirus H101</taxon>
    </lineage>
</organism>
<keyword evidence="3" id="KW-1185">Reference proteome</keyword>
<evidence type="ECO:0000313" key="3">
    <source>
        <dbReference type="Proteomes" id="UP000202763"/>
    </source>
</evidence>
<evidence type="ECO:0000256" key="1">
    <source>
        <dbReference type="SAM" id="Phobius"/>
    </source>
</evidence>
<keyword evidence="1" id="KW-0812">Transmembrane</keyword>
<proteinExistence type="predicted"/>
<dbReference type="Proteomes" id="UP000202763">
    <property type="component" value="Segment"/>
</dbReference>
<name>A0A0H4J2C6_9CAUD</name>
<dbReference type="KEGG" id="vg:26796689"/>